<dbReference type="Gene3D" id="3.10.20.90">
    <property type="entry name" value="Phosphatidylinositol 3-kinase Catalytic Subunit, Chain A, domain 1"/>
    <property type="match status" value="1"/>
</dbReference>
<dbReference type="SMART" id="SM00295">
    <property type="entry name" value="B41"/>
    <property type="match status" value="1"/>
</dbReference>
<dbReference type="STRING" id="318479.A0A158Q4W0"/>
<evidence type="ECO:0000256" key="4">
    <source>
        <dbReference type="ARBA" id="ARBA00022737"/>
    </source>
</evidence>
<dbReference type="SMART" id="SM00139">
    <property type="entry name" value="MyTH4"/>
    <property type="match status" value="1"/>
</dbReference>
<reference evidence="11" key="1">
    <citation type="submission" date="2016-04" db="UniProtKB">
        <authorList>
            <consortium name="WormBaseParasite"/>
        </authorList>
    </citation>
    <scope>IDENTIFICATION</scope>
</reference>
<dbReference type="InterPro" id="IPR019748">
    <property type="entry name" value="FERM_central"/>
</dbReference>
<dbReference type="InterPro" id="IPR000299">
    <property type="entry name" value="FERM_domain"/>
</dbReference>
<protein>
    <submittedName>
        <fullName evidence="11">MyTH4 domain-containing protein</fullName>
    </submittedName>
</protein>
<sequence length="410" mass="47743">MMEFAMLYFRRPKNISNVGDSLTTQRKKKEWTWKDISDKVKYTERPISHSLLRLDSNEADKLAQDAFLCIMRYMGDENLKRGQTFTDCVYELLMICHQYHALRDEVYCQIIRQTTSNKSSRSDSLIRGWRLFSIVTAYFDCSQVLKPYLFKHLIEMANDSRRAYHGTAHICLQNLAKTFKYGGRKFLLSGREVEAITTGKNLKRQLYHLPGGHKKVVNTKAVTVVEEIIQELCLELNIRSPTEQQEFCLCYILEIENIMKLLSNDEYILDICTELEHKKKEYFLLLKRTVWIHPLRLDNILYIDVMFFQIVPDYIEGLLIAPKPATLSAAFLEEVSFIGALLHLSDCNEQTKVSPQNAMNLLPKTIVTMRSGEQWAERINHKLCMIDANMNSTEARAKFLGSFLVQFYLD</sequence>
<dbReference type="InterPro" id="IPR000857">
    <property type="entry name" value="MyTH4_dom"/>
</dbReference>
<dbReference type="PROSITE" id="PS50057">
    <property type="entry name" value="FERM_3"/>
    <property type="match status" value="1"/>
</dbReference>
<evidence type="ECO:0000259" key="6">
    <source>
        <dbReference type="PROSITE" id="PS50057"/>
    </source>
</evidence>
<dbReference type="PANTHER" id="PTHR22692">
    <property type="entry name" value="MYOSIN VII, XV"/>
    <property type="match status" value="1"/>
</dbReference>
<dbReference type="PROSITE" id="PS51016">
    <property type="entry name" value="MYTH4"/>
    <property type="match status" value="1"/>
</dbReference>
<dbReference type="InterPro" id="IPR038185">
    <property type="entry name" value="MyTH4_dom_sf"/>
</dbReference>
<dbReference type="GO" id="GO:0003779">
    <property type="term" value="F:actin binding"/>
    <property type="evidence" value="ECO:0007669"/>
    <property type="project" value="UniProtKB-KW"/>
</dbReference>
<keyword evidence="4" id="KW-0677">Repeat</keyword>
<reference evidence="8 10" key="2">
    <citation type="submission" date="2018-11" db="EMBL/GenBank/DDBJ databases">
        <authorList>
            <consortium name="Pathogen Informatics"/>
        </authorList>
    </citation>
    <scope>NUCLEOTIDE SEQUENCE [LARGE SCALE GENOMIC DNA]</scope>
</reference>
<feature type="domain" description="FERM" evidence="6">
    <location>
        <begin position="202"/>
        <end position="410"/>
    </location>
</feature>
<evidence type="ECO:0000313" key="10">
    <source>
        <dbReference type="Proteomes" id="UP000274756"/>
    </source>
</evidence>
<evidence type="ECO:0000256" key="5">
    <source>
        <dbReference type="ARBA" id="ARBA00023203"/>
    </source>
</evidence>
<dbReference type="InterPro" id="IPR019749">
    <property type="entry name" value="Band_41_domain"/>
</dbReference>
<dbReference type="PANTHER" id="PTHR22692:SF26">
    <property type="entry name" value="SH3 DOMAIN-CONTAINING PROTEIN"/>
    <property type="match status" value="1"/>
</dbReference>
<evidence type="ECO:0000256" key="3">
    <source>
        <dbReference type="ARBA" id="ARBA00022490"/>
    </source>
</evidence>
<dbReference type="Gene3D" id="1.25.40.530">
    <property type="entry name" value="MyTH4 domain"/>
    <property type="match status" value="1"/>
</dbReference>
<feature type="domain" description="MyTH4" evidence="7">
    <location>
        <begin position="42"/>
        <end position="197"/>
    </location>
</feature>
<comment type="subcellular location">
    <subcellularLocation>
        <location evidence="1">Cytoplasm</location>
    </subcellularLocation>
</comment>
<dbReference type="OrthoDB" id="8182952at2759"/>
<dbReference type="WBParaSite" id="DME_0000585901-mRNA-1">
    <property type="protein sequence ID" value="DME_0000585901-mRNA-1"/>
    <property type="gene ID" value="DME_0000585901"/>
</dbReference>
<dbReference type="GO" id="GO:0005856">
    <property type="term" value="C:cytoskeleton"/>
    <property type="evidence" value="ECO:0007669"/>
    <property type="project" value="InterPro"/>
</dbReference>
<name>A0A158Q4W0_DRAME</name>
<keyword evidence="3" id="KW-0963">Cytoplasm</keyword>
<evidence type="ECO:0000259" key="7">
    <source>
        <dbReference type="PROSITE" id="PS51016"/>
    </source>
</evidence>
<keyword evidence="5" id="KW-0009">Actin-binding</keyword>
<evidence type="ECO:0000313" key="8">
    <source>
        <dbReference type="EMBL" id="VDN59410.1"/>
    </source>
</evidence>
<evidence type="ECO:0000313" key="9">
    <source>
        <dbReference type="Proteomes" id="UP000038040"/>
    </source>
</evidence>
<proteinExistence type="inferred from homology"/>
<accession>A0A158Q4W0</accession>
<evidence type="ECO:0000313" key="11">
    <source>
        <dbReference type="WBParaSite" id="DME_0000585901-mRNA-1"/>
    </source>
</evidence>
<dbReference type="InterPro" id="IPR051567">
    <property type="entry name" value="Unconventional_Myosin_ATPase"/>
</dbReference>
<dbReference type="Proteomes" id="UP000274756">
    <property type="component" value="Unassembled WGS sequence"/>
</dbReference>
<dbReference type="EMBL" id="UYYG01001181">
    <property type="protein sequence ID" value="VDN59410.1"/>
    <property type="molecule type" value="Genomic_DNA"/>
</dbReference>
<evidence type="ECO:0000256" key="2">
    <source>
        <dbReference type="ARBA" id="ARBA00008314"/>
    </source>
</evidence>
<comment type="similarity">
    <text evidence="2">Belongs to the TRAFAC class myosin-kinesin ATPase superfamily. Myosin family.</text>
</comment>
<dbReference type="CDD" id="cd14473">
    <property type="entry name" value="FERM_B-lobe"/>
    <property type="match status" value="1"/>
</dbReference>
<dbReference type="Pfam" id="PF00784">
    <property type="entry name" value="MyTH4"/>
    <property type="match status" value="1"/>
</dbReference>
<dbReference type="Proteomes" id="UP000038040">
    <property type="component" value="Unplaced"/>
</dbReference>
<organism evidence="9 11">
    <name type="scientific">Dracunculus medinensis</name>
    <name type="common">Guinea worm</name>
    <dbReference type="NCBI Taxonomy" id="318479"/>
    <lineage>
        <taxon>Eukaryota</taxon>
        <taxon>Metazoa</taxon>
        <taxon>Ecdysozoa</taxon>
        <taxon>Nematoda</taxon>
        <taxon>Chromadorea</taxon>
        <taxon>Rhabditida</taxon>
        <taxon>Spirurina</taxon>
        <taxon>Dracunculoidea</taxon>
        <taxon>Dracunculidae</taxon>
        <taxon>Dracunculus</taxon>
    </lineage>
</organism>
<keyword evidence="10" id="KW-1185">Reference proteome</keyword>
<dbReference type="AlphaFoldDB" id="A0A158Q4W0"/>
<evidence type="ECO:0000256" key="1">
    <source>
        <dbReference type="ARBA" id="ARBA00004496"/>
    </source>
</evidence>
<gene>
    <name evidence="8" type="ORF">DME_LOCUS9383</name>
</gene>